<gene>
    <name evidence="1" type="ORF">SVUK_LOCUS6669</name>
</gene>
<dbReference type="OrthoDB" id="5858849at2759"/>
<evidence type="ECO:0008006" key="3">
    <source>
        <dbReference type="Google" id="ProtNLM"/>
    </source>
</evidence>
<keyword evidence="2" id="KW-1185">Reference proteome</keyword>
<dbReference type="Proteomes" id="UP000270094">
    <property type="component" value="Unassembled WGS sequence"/>
</dbReference>
<dbReference type="EMBL" id="UYYB01021533">
    <property type="protein sequence ID" value="VDM71671.1"/>
    <property type="molecule type" value="Genomic_DNA"/>
</dbReference>
<name>A0A3P7IEN6_STRVU</name>
<reference evidence="1 2" key="1">
    <citation type="submission" date="2018-11" db="EMBL/GenBank/DDBJ databases">
        <authorList>
            <consortium name="Pathogen Informatics"/>
        </authorList>
    </citation>
    <scope>NUCLEOTIDE SEQUENCE [LARGE SCALE GENOMIC DNA]</scope>
</reference>
<proteinExistence type="predicted"/>
<protein>
    <recommendedName>
        <fullName evidence="3">Reverse transcriptase domain-containing protein</fullName>
    </recommendedName>
</protein>
<dbReference type="PANTHER" id="PTHR19446">
    <property type="entry name" value="REVERSE TRANSCRIPTASES"/>
    <property type="match status" value="1"/>
</dbReference>
<organism evidence="1 2">
    <name type="scientific">Strongylus vulgaris</name>
    <name type="common">Blood worm</name>
    <dbReference type="NCBI Taxonomy" id="40348"/>
    <lineage>
        <taxon>Eukaryota</taxon>
        <taxon>Metazoa</taxon>
        <taxon>Ecdysozoa</taxon>
        <taxon>Nematoda</taxon>
        <taxon>Chromadorea</taxon>
        <taxon>Rhabditida</taxon>
        <taxon>Rhabditina</taxon>
        <taxon>Rhabditomorpha</taxon>
        <taxon>Strongyloidea</taxon>
        <taxon>Strongylidae</taxon>
        <taxon>Strongylus</taxon>
    </lineage>
</organism>
<accession>A0A3P7IEN6</accession>
<sequence length="122" mass="14328">MAGASWLAGFFNQVIKTKSMPHDWSKSATIPIWKYKGDIANFSKYRQIRLMNQTIFERLLETRLPPSKSCHPTSEDFSVRAADAIHTVRIMMKKYREKRRELHAGFLDMEKAFDKVPHDVIW</sequence>
<evidence type="ECO:0000313" key="2">
    <source>
        <dbReference type="Proteomes" id="UP000270094"/>
    </source>
</evidence>
<dbReference type="AlphaFoldDB" id="A0A3P7IEN6"/>
<evidence type="ECO:0000313" key="1">
    <source>
        <dbReference type="EMBL" id="VDM71671.1"/>
    </source>
</evidence>